<dbReference type="PROSITE" id="PS51832">
    <property type="entry name" value="HD_GYP"/>
    <property type="match status" value="2"/>
</dbReference>
<dbReference type="EMBL" id="SMAB01000014">
    <property type="protein sequence ID" value="TCS81047.1"/>
    <property type="molecule type" value="Genomic_DNA"/>
</dbReference>
<evidence type="ECO:0000259" key="2">
    <source>
        <dbReference type="PROSITE" id="PS51832"/>
    </source>
</evidence>
<keyword evidence="3" id="KW-0808">Transferase</keyword>
<dbReference type="NCBIfam" id="TIGR00277">
    <property type="entry name" value="HDIG"/>
    <property type="match status" value="1"/>
</dbReference>
<feature type="domain" description="HD-GYP" evidence="2">
    <location>
        <begin position="3"/>
        <end position="192"/>
    </location>
</feature>
<organism evidence="3 4">
    <name type="scientific">Tepidibacillus fermentans</name>
    <dbReference type="NCBI Taxonomy" id="1281767"/>
    <lineage>
        <taxon>Bacteria</taxon>
        <taxon>Bacillati</taxon>
        <taxon>Bacillota</taxon>
        <taxon>Bacilli</taxon>
        <taxon>Bacillales</taxon>
        <taxon>Bacillaceae</taxon>
        <taxon>Tepidibacillus</taxon>
    </lineage>
</organism>
<dbReference type="Gene3D" id="1.10.3210.10">
    <property type="entry name" value="Hypothetical protein af1432"/>
    <property type="match status" value="2"/>
</dbReference>
<feature type="domain" description="HD" evidence="1">
    <location>
        <begin position="25"/>
        <end position="141"/>
    </location>
</feature>
<dbReference type="InterPro" id="IPR003607">
    <property type="entry name" value="HD/PDEase_dom"/>
</dbReference>
<dbReference type="GO" id="GO:0016740">
    <property type="term" value="F:transferase activity"/>
    <property type="evidence" value="ECO:0007669"/>
    <property type="project" value="UniProtKB-KW"/>
</dbReference>
<dbReference type="InterPro" id="IPR006674">
    <property type="entry name" value="HD_domain"/>
</dbReference>
<dbReference type="GO" id="GO:0004112">
    <property type="term" value="F:cyclic-nucleotide phosphodiesterase activity"/>
    <property type="evidence" value="ECO:0007669"/>
    <property type="project" value="TreeGrafter"/>
</dbReference>
<accession>A0A4R3KD30</accession>
<dbReference type="AlphaFoldDB" id="A0A4R3KD30"/>
<evidence type="ECO:0000259" key="1">
    <source>
        <dbReference type="PROSITE" id="PS51831"/>
    </source>
</evidence>
<proteinExistence type="predicted"/>
<reference evidence="3 4" key="1">
    <citation type="submission" date="2019-03" db="EMBL/GenBank/DDBJ databases">
        <title>Genomic Encyclopedia of Type Strains, Phase IV (KMG-IV): sequencing the most valuable type-strain genomes for metagenomic binning, comparative biology and taxonomic classification.</title>
        <authorList>
            <person name="Goeker M."/>
        </authorList>
    </citation>
    <scope>NUCLEOTIDE SEQUENCE [LARGE SCALE GENOMIC DNA]</scope>
    <source>
        <strain evidence="3 4">DSM 23802</strain>
    </source>
</reference>
<dbReference type="Pfam" id="PF01966">
    <property type="entry name" value="HD"/>
    <property type="match status" value="1"/>
</dbReference>
<dbReference type="GO" id="GO:0009214">
    <property type="term" value="P:cyclic nucleotide catabolic process"/>
    <property type="evidence" value="ECO:0007669"/>
    <property type="project" value="TreeGrafter"/>
</dbReference>
<dbReference type="PROSITE" id="PS51831">
    <property type="entry name" value="HD"/>
    <property type="match status" value="1"/>
</dbReference>
<dbReference type="InterPro" id="IPR037522">
    <property type="entry name" value="HD_GYP_dom"/>
</dbReference>
<protein>
    <submittedName>
        <fullName evidence="3">Putative nucleotidyltransferase with HDIG domain</fullName>
    </submittedName>
</protein>
<dbReference type="OrthoDB" id="9759601at2"/>
<comment type="caution">
    <text evidence="3">The sequence shown here is derived from an EMBL/GenBank/DDBJ whole genome shotgun (WGS) entry which is preliminary data.</text>
</comment>
<dbReference type="Proteomes" id="UP000295788">
    <property type="component" value="Unassembled WGS sequence"/>
</dbReference>
<dbReference type="InterPro" id="IPR006675">
    <property type="entry name" value="HDIG_dom"/>
</dbReference>
<evidence type="ECO:0000313" key="3">
    <source>
        <dbReference type="EMBL" id="TCS81047.1"/>
    </source>
</evidence>
<dbReference type="PANTHER" id="PTHR43155">
    <property type="entry name" value="CYCLIC DI-GMP PHOSPHODIESTERASE PA4108-RELATED"/>
    <property type="match status" value="1"/>
</dbReference>
<dbReference type="CDD" id="cd00077">
    <property type="entry name" value="HDc"/>
    <property type="match status" value="2"/>
</dbReference>
<dbReference type="SMART" id="SM00471">
    <property type="entry name" value="HDc"/>
    <property type="match status" value="2"/>
</dbReference>
<dbReference type="Pfam" id="PF13487">
    <property type="entry name" value="HD_5"/>
    <property type="match status" value="1"/>
</dbReference>
<name>A0A4R3KD30_9BACI</name>
<gene>
    <name evidence="3" type="ORF">EDD72_11424</name>
</gene>
<feature type="domain" description="HD-GYP" evidence="2">
    <location>
        <begin position="210"/>
        <end position="406"/>
    </location>
</feature>
<dbReference type="PANTHER" id="PTHR43155:SF1">
    <property type="entry name" value="3'3'-CGAMP-SPECIFIC PHOSPHODIESTERASE 1"/>
    <property type="match status" value="1"/>
</dbReference>
<sequence>MIFRINELDLVMALSSVIDLIDENVTDHHKRVAYIAFQIAKEMGLSDREQRELILAGALHDIGALSLQERIDLTRFEKSYDYIHAEISYLFLKKFQPFYKVADIVRYHHTYYVDLIKDSNLRQQVTILSQILHLADRIEILINRSEQNILNQVKAITEKINENKGNMFHPEVVEVFQILAKKEYFWFDLISPFIERILSNHIRSTVVMLDLNGLLELGKLFSQIIDFRIRFTSTHSSGVAATAEMLACLAGCTEEKCKMMRIAGYFHDLGKLAVPIEVLEKPGKLTEDEYNLVKQHVYYTKRVLEHMKDIEEIVHWASSHHERLDGKGYPFHYVAKELTLGCRIMAVADVFTAITEDRPYRKGMDKEKALSILDDMASKSMIDPHVVYLLHSYFDEVNLARIEAQAQAELEYEEFMNQLGYTGV</sequence>
<evidence type="ECO:0000313" key="4">
    <source>
        <dbReference type="Proteomes" id="UP000295788"/>
    </source>
</evidence>
<dbReference type="RefSeq" id="WP_132769479.1">
    <property type="nucleotide sequence ID" value="NZ_SMAB01000014.1"/>
</dbReference>
<keyword evidence="4" id="KW-1185">Reference proteome</keyword>
<dbReference type="SUPFAM" id="SSF109604">
    <property type="entry name" value="HD-domain/PDEase-like"/>
    <property type="match status" value="2"/>
</dbReference>